<feature type="domain" description="MrfA-like Zn-binding" evidence="1">
    <location>
        <begin position="533"/>
        <end position="638"/>
    </location>
</feature>
<evidence type="ECO:0000259" key="1">
    <source>
        <dbReference type="Pfam" id="PF09369"/>
    </source>
</evidence>
<comment type="caution">
    <text evidence="2">The sequence shown here is derived from an EMBL/GenBank/DDBJ whole genome shotgun (WGS) entry which is preliminary data.</text>
</comment>
<evidence type="ECO:0000313" key="3">
    <source>
        <dbReference type="Proteomes" id="UP000054837"/>
    </source>
</evidence>
<dbReference type="InterPro" id="IPR047721">
    <property type="entry name" value="DrmB"/>
</dbReference>
<keyword evidence="3" id="KW-1185">Reference proteome</keyword>
<name>A0A0W8I598_9MICO</name>
<accession>A0A0W8I598</accession>
<dbReference type="AlphaFoldDB" id="A0A0W8I598"/>
<dbReference type="InterPro" id="IPR018973">
    <property type="entry name" value="MZB"/>
</dbReference>
<gene>
    <name evidence="2" type="ORF">AVL62_00970</name>
</gene>
<reference evidence="2 3" key="1">
    <citation type="submission" date="2015-12" db="EMBL/GenBank/DDBJ databases">
        <title>Serinicoccus chungangenesis strain CD08_5 genome sequencing and assembly.</title>
        <authorList>
            <person name="Chander A.M."/>
            <person name="Kaur G."/>
            <person name="Nair G.R."/>
            <person name="Dhawan D.K."/>
            <person name="Kochhar R.K."/>
            <person name="Mayilraj S."/>
            <person name="Bhadada S.K."/>
        </authorList>
    </citation>
    <scope>NUCLEOTIDE SEQUENCE [LARGE SCALE GENOMIC DNA]</scope>
    <source>
        <strain evidence="2 3">CD08_5</strain>
    </source>
</reference>
<dbReference type="Pfam" id="PF09369">
    <property type="entry name" value="MZB"/>
    <property type="match status" value="1"/>
</dbReference>
<organism evidence="2 3">
    <name type="scientific">Serinicoccus chungangensis</name>
    <dbReference type="NCBI Taxonomy" id="767452"/>
    <lineage>
        <taxon>Bacteria</taxon>
        <taxon>Bacillati</taxon>
        <taxon>Actinomycetota</taxon>
        <taxon>Actinomycetes</taxon>
        <taxon>Micrococcales</taxon>
        <taxon>Ornithinimicrobiaceae</taxon>
        <taxon>Serinicoccus</taxon>
    </lineage>
</organism>
<dbReference type="OrthoDB" id="9134227at2"/>
<sequence length="674" mass="74960">MSTVAHQPEIPYDPLADGERLAESGVKKNYAKVGGARPSSLLYTYGPGAIMDLPHFTVMPLGLDSWDPIWRRRDGIPTINAPRLLEVVRMMLGHQVAELRPFPHQPNLTSFSREGSDLGVPARVFPQWMRCTGCDRLGPISIFSYHNTNPYRPDEAQFFHQDCRGRRGRNKGKRKQPVVTARYLLACADGHLDEFPYDWWVHGGGSCSAAPDAPVLTMDDRTSGRGASAIIGCSSCDARRPMNEAQGQAGRAKLPRCRGRLPHLDGFANGGCVREARLMLVGASNLWFPALQSIIDMPRFDPAEQVRDRADLIKAALGDDLSEFADQPKFLRALLRGKVDVTEIDDDDLARTVAVALAPEESDEDREQRRADWEPIDLLVPEWRYLLRDPARERHQDLRSGLTLSPRAVDESMPDGVSRVLAVDRLRKVNSIIGFTRIDELDRINDVSSRLVPLTSVRPAWALATEDRGEGIFLQLDEIAVAAWEDRVSHSALWEAHRTSHLRNFERRFSETAEVADPESRLKPPRYWLLHTLAHILIRQMAMHSGYGAASLSERIYAWPDGGDGRPPAAGLLICTTASDSDGTLGGLVRLSKPELLAGIVRDALHQASRCSSDPVCARRTPVDPEDFLHGAACHCCVMASETSCERANRFLDRRFLLNVGGESLGFFGEAHVW</sequence>
<dbReference type="NCBIfam" id="NF038324">
    <property type="entry name" value="DrmB_fam"/>
    <property type="match status" value="1"/>
</dbReference>
<dbReference type="STRING" id="767452.AVL62_00970"/>
<protein>
    <recommendedName>
        <fullName evidence="1">MrfA-like Zn-binding domain-containing protein</fullName>
    </recommendedName>
</protein>
<dbReference type="EMBL" id="LQBL01000028">
    <property type="protein sequence ID" value="KUG53403.1"/>
    <property type="molecule type" value="Genomic_DNA"/>
</dbReference>
<proteinExistence type="predicted"/>
<dbReference type="Proteomes" id="UP000054837">
    <property type="component" value="Unassembled WGS sequence"/>
</dbReference>
<evidence type="ECO:0000313" key="2">
    <source>
        <dbReference type="EMBL" id="KUG53403.1"/>
    </source>
</evidence>